<evidence type="ECO:0000313" key="4">
    <source>
        <dbReference type="Proteomes" id="UP000006732"/>
    </source>
</evidence>
<dbReference type="PROSITE" id="PS51724">
    <property type="entry name" value="SPOR"/>
    <property type="match status" value="1"/>
</dbReference>
<sequence length="339" mass="36162">MGHSRNSVNTFQLKSSPGGRYAPRTVLAFCLALMIGCSSCDRFGQEKSQDTEAPADAVQKMPLPRHVEEPPQAGAQADQAANKIASELDKAGAPSLAMKQAPQQKKDEAKKPQSAPDKVKEEKGAALVRGEAKLSGQAARAKVPADKKPAPAAAKTTLADKKSAPAAAKTPAAVPTAKKKSHSTTTAASSRTWTVVMGPYLLEETMASDLTRVRKAGLSAKIQSTPRQKTAMNRLLLAQFGDRATAQTEFDRLKRHTSDAFILEQGGKHAVYAGSYLLDSRAQSEKERLAAAGFSLTLKRTDVAVPSRRLVAGTYHDRVAAETVQKKLKAAGVRSMLVH</sequence>
<dbReference type="Proteomes" id="UP000006732">
    <property type="component" value="Chromosome"/>
</dbReference>
<dbReference type="EMBL" id="CP000482">
    <property type="protein sequence ID" value="ABK98288.1"/>
    <property type="molecule type" value="Genomic_DNA"/>
</dbReference>
<keyword evidence="4" id="KW-1185">Reference proteome</keyword>
<dbReference type="Gene3D" id="3.30.70.1070">
    <property type="entry name" value="Sporulation related repeat"/>
    <property type="match status" value="1"/>
</dbReference>
<dbReference type="InterPro" id="IPR007730">
    <property type="entry name" value="SPOR-like_dom"/>
</dbReference>
<gene>
    <name evidence="3" type="ordered locus">Ppro_0657</name>
</gene>
<accession>A1ALR8</accession>
<reference evidence="3 4" key="1">
    <citation type="submission" date="2006-10" db="EMBL/GenBank/DDBJ databases">
        <title>Complete sequence of chromosome of Pelobacter propionicus DSM 2379.</title>
        <authorList>
            <consortium name="US DOE Joint Genome Institute"/>
            <person name="Copeland A."/>
            <person name="Lucas S."/>
            <person name="Lapidus A."/>
            <person name="Barry K."/>
            <person name="Detter J.C."/>
            <person name="Glavina del Rio T."/>
            <person name="Hammon N."/>
            <person name="Israni S."/>
            <person name="Dalin E."/>
            <person name="Tice H."/>
            <person name="Pitluck S."/>
            <person name="Saunders E."/>
            <person name="Brettin T."/>
            <person name="Bruce D."/>
            <person name="Han C."/>
            <person name="Tapia R."/>
            <person name="Schmutz J."/>
            <person name="Larimer F."/>
            <person name="Land M."/>
            <person name="Hauser L."/>
            <person name="Kyrpides N."/>
            <person name="Kim E."/>
            <person name="Lovley D."/>
            <person name="Richardson P."/>
        </authorList>
    </citation>
    <scope>NUCLEOTIDE SEQUENCE [LARGE SCALE GENOMIC DNA]</scope>
    <source>
        <strain evidence="4">DSM 2379 / NBRC 103807 / OttBd1</strain>
    </source>
</reference>
<proteinExistence type="predicted"/>
<organism evidence="3 4">
    <name type="scientific">Pelobacter propionicus (strain DSM 2379 / NBRC 103807 / OttBd1)</name>
    <dbReference type="NCBI Taxonomy" id="338966"/>
    <lineage>
        <taxon>Bacteria</taxon>
        <taxon>Pseudomonadati</taxon>
        <taxon>Thermodesulfobacteriota</taxon>
        <taxon>Desulfuromonadia</taxon>
        <taxon>Desulfuromonadales</taxon>
        <taxon>Desulfuromonadaceae</taxon>
        <taxon>Pelobacter</taxon>
    </lineage>
</organism>
<feature type="compositionally biased region" description="Basic and acidic residues" evidence="1">
    <location>
        <begin position="104"/>
        <end position="124"/>
    </location>
</feature>
<dbReference type="Pfam" id="PF05036">
    <property type="entry name" value="SPOR"/>
    <property type="match status" value="1"/>
</dbReference>
<evidence type="ECO:0000259" key="2">
    <source>
        <dbReference type="PROSITE" id="PS51724"/>
    </source>
</evidence>
<dbReference type="GO" id="GO:0042834">
    <property type="term" value="F:peptidoglycan binding"/>
    <property type="evidence" value="ECO:0007669"/>
    <property type="project" value="InterPro"/>
</dbReference>
<dbReference type="HOGENOM" id="CLU_818467_0_0_7"/>
<dbReference type="AlphaFoldDB" id="A1ALR8"/>
<dbReference type="eggNOG" id="COG3170">
    <property type="taxonomic scope" value="Bacteria"/>
</dbReference>
<feature type="compositionally biased region" description="Low complexity" evidence="1">
    <location>
        <begin position="164"/>
        <end position="176"/>
    </location>
</feature>
<name>A1ALR8_PELPD</name>
<feature type="domain" description="SPOR" evidence="2">
    <location>
        <begin position="263"/>
        <end position="339"/>
    </location>
</feature>
<dbReference type="STRING" id="338966.Ppro_0657"/>
<evidence type="ECO:0000256" key="1">
    <source>
        <dbReference type="SAM" id="MobiDB-lite"/>
    </source>
</evidence>
<feature type="region of interest" description="Disordered" evidence="1">
    <location>
        <begin position="43"/>
        <end position="187"/>
    </location>
</feature>
<dbReference type="SUPFAM" id="SSF110997">
    <property type="entry name" value="Sporulation related repeat"/>
    <property type="match status" value="1"/>
</dbReference>
<protein>
    <submittedName>
        <fullName evidence="3">Sporulation domain protein</fullName>
    </submittedName>
</protein>
<dbReference type="InterPro" id="IPR036680">
    <property type="entry name" value="SPOR-like_sf"/>
</dbReference>
<feature type="compositionally biased region" description="Low complexity" evidence="1">
    <location>
        <begin position="72"/>
        <end position="81"/>
    </location>
</feature>
<dbReference type="KEGG" id="ppd:Ppro_0657"/>
<evidence type="ECO:0000313" key="3">
    <source>
        <dbReference type="EMBL" id="ABK98288.1"/>
    </source>
</evidence>